<gene>
    <name evidence="11" type="ORF">SAMN05216516_101537</name>
</gene>
<dbReference type="Gene3D" id="1.10.3720.10">
    <property type="entry name" value="MetI-like"/>
    <property type="match status" value="1"/>
</dbReference>
<dbReference type="RefSeq" id="WP_092874738.1">
    <property type="nucleotide sequence ID" value="NZ_FOVC01000001.1"/>
</dbReference>
<comment type="subcellular location">
    <subcellularLocation>
        <location evidence="1">Cell inner membrane</location>
        <topology evidence="1">Multi-pass membrane protein</topology>
    </subcellularLocation>
    <subcellularLocation>
        <location evidence="9">Cell membrane</location>
        <topology evidence="9">Multi-pass membrane protein</topology>
    </subcellularLocation>
</comment>
<feature type="transmembrane region" description="Helical" evidence="9">
    <location>
        <begin position="9"/>
        <end position="29"/>
    </location>
</feature>
<evidence type="ECO:0000256" key="7">
    <source>
        <dbReference type="ARBA" id="ARBA00023136"/>
    </source>
</evidence>
<evidence type="ECO:0000256" key="3">
    <source>
        <dbReference type="ARBA" id="ARBA00022475"/>
    </source>
</evidence>
<feature type="domain" description="ABC transmembrane type-1" evidence="10">
    <location>
        <begin position="74"/>
        <end position="302"/>
    </location>
</feature>
<reference evidence="12" key="1">
    <citation type="submission" date="2016-10" db="EMBL/GenBank/DDBJ databases">
        <authorList>
            <person name="Varghese N."/>
            <person name="Submissions S."/>
        </authorList>
    </citation>
    <scope>NUCLEOTIDE SEQUENCE [LARGE SCALE GENOMIC DNA]</scope>
    <source>
        <strain evidence="12">N6PO6</strain>
    </source>
</reference>
<accession>A0A1I4V4R0</accession>
<dbReference type="CDD" id="cd06261">
    <property type="entry name" value="TM_PBP2"/>
    <property type="match status" value="1"/>
</dbReference>
<organism evidence="11 12">
    <name type="scientific">Izhakiella capsodis</name>
    <dbReference type="NCBI Taxonomy" id="1367852"/>
    <lineage>
        <taxon>Bacteria</taxon>
        <taxon>Pseudomonadati</taxon>
        <taxon>Pseudomonadota</taxon>
        <taxon>Gammaproteobacteria</taxon>
        <taxon>Enterobacterales</taxon>
        <taxon>Erwiniaceae</taxon>
        <taxon>Izhakiella</taxon>
    </lineage>
</organism>
<feature type="transmembrane region" description="Helical" evidence="9">
    <location>
        <begin position="114"/>
        <end position="143"/>
    </location>
</feature>
<keyword evidence="3" id="KW-1003">Cell membrane</keyword>
<sequence>MIIYTLRRLLLWVITLFFLSLVGFSLSYFPPHAPLQGDSLFDAWHFWFKGLMHFDFGVSSINGIAISHQLREVFPATLELCILAFTMALLVGIPLGICAGVLRNKWQDKLISTVALLGFSLPVFWLALLLTLFFSLTLGWLPVSGRFDLLYPVVNITGFGLIDAFLNPPQWRHEIIISVLRHLVLPVITLSVAPTTEVTRLMRISTREVMEQNYIKAAAIRGLSRFTVIRRHVLHNALPPIIPRLGLQFSTMLTLAMITEVVFSWPGMGRWLIDAIRQQDYAAISAGVMVIGGLVISVNVLADIFGAIMNPLKHKEWYALR</sequence>
<evidence type="ECO:0000259" key="10">
    <source>
        <dbReference type="PROSITE" id="PS50928"/>
    </source>
</evidence>
<evidence type="ECO:0000313" key="12">
    <source>
        <dbReference type="Proteomes" id="UP000242222"/>
    </source>
</evidence>
<evidence type="ECO:0000256" key="2">
    <source>
        <dbReference type="ARBA" id="ARBA00022448"/>
    </source>
</evidence>
<keyword evidence="7 9" id="KW-0472">Membrane</keyword>
<dbReference type="Proteomes" id="UP000242222">
    <property type="component" value="Unassembled WGS sequence"/>
</dbReference>
<dbReference type="PANTHER" id="PTHR43163">
    <property type="entry name" value="DIPEPTIDE TRANSPORT SYSTEM PERMEASE PROTEIN DPPB-RELATED"/>
    <property type="match status" value="1"/>
</dbReference>
<dbReference type="GO" id="GO:0071916">
    <property type="term" value="F:dipeptide transmembrane transporter activity"/>
    <property type="evidence" value="ECO:0007669"/>
    <property type="project" value="TreeGrafter"/>
</dbReference>
<dbReference type="InterPro" id="IPR035906">
    <property type="entry name" value="MetI-like_sf"/>
</dbReference>
<dbReference type="PANTHER" id="PTHR43163:SF4">
    <property type="entry name" value="PUTRESCINE EXPORT SYSTEM PERMEASE PROTEIN SAPB"/>
    <property type="match status" value="1"/>
</dbReference>
<dbReference type="InterPro" id="IPR000515">
    <property type="entry name" value="MetI-like"/>
</dbReference>
<keyword evidence="5 9" id="KW-0812">Transmembrane</keyword>
<dbReference type="OrthoDB" id="9805855at2"/>
<feature type="transmembrane region" description="Helical" evidence="9">
    <location>
        <begin position="245"/>
        <end position="265"/>
    </location>
</feature>
<dbReference type="Pfam" id="PF00528">
    <property type="entry name" value="BPD_transp_1"/>
    <property type="match status" value="1"/>
</dbReference>
<name>A0A1I4V4R0_9GAMM</name>
<evidence type="ECO:0000256" key="8">
    <source>
        <dbReference type="ARBA" id="ARBA00024202"/>
    </source>
</evidence>
<keyword evidence="2 9" id="KW-0813">Transport</keyword>
<protein>
    <submittedName>
        <fullName evidence="11">Cationic peptide transport system permease protein</fullName>
    </submittedName>
</protein>
<evidence type="ECO:0000256" key="5">
    <source>
        <dbReference type="ARBA" id="ARBA00022692"/>
    </source>
</evidence>
<proteinExistence type="inferred from homology"/>
<dbReference type="EMBL" id="FOVC01000001">
    <property type="protein sequence ID" value="SFM95970.1"/>
    <property type="molecule type" value="Genomic_DNA"/>
</dbReference>
<evidence type="ECO:0000256" key="9">
    <source>
        <dbReference type="RuleBase" id="RU363032"/>
    </source>
</evidence>
<dbReference type="GO" id="GO:0005886">
    <property type="term" value="C:plasma membrane"/>
    <property type="evidence" value="ECO:0007669"/>
    <property type="project" value="UniProtKB-SubCell"/>
</dbReference>
<keyword evidence="12" id="KW-1185">Reference proteome</keyword>
<keyword evidence="4" id="KW-0997">Cell inner membrane</keyword>
<evidence type="ECO:0000256" key="1">
    <source>
        <dbReference type="ARBA" id="ARBA00004429"/>
    </source>
</evidence>
<feature type="transmembrane region" description="Helical" evidence="9">
    <location>
        <begin position="286"/>
        <end position="308"/>
    </location>
</feature>
<keyword evidence="6 9" id="KW-1133">Transmembrane helix</keyword>
<evidence type="ECO:0000256" key="6">
    <source>
        <dbReference type="ARBA" id="ARBA00022989"/>
    </source>
</evidence>
<dbReference type="STRING" id="1367852.SAMN05216516_101537"/>
<comment type="similarity">
    <text evidence="8">Belongs to the binding-protein-dependent transport system permease family. OppBC subfamily.</text>
</comment>
<feature type="transmembrane region" description="Helical" evidence="9">
    <location>
        <begin position="82"/>
        <end position="102"/>
    </location>
</feature>
<evidence type="ECO:0000256" key="4">
    <source>
        <dbReference type="ARBA" id="ARBA00022519"/>
    </source>
</evidence>
<evidence type="ECO:0000313" key="11">
    <source>
        <dbReference type="EMBL" id="SFM95970.1"/>
    </source>
</evidence>
<dbReference type="AlphaFoldDB" id="A0A1I4V4R0"/>
<dbReference type="PROSITE" id="PS50928">
    <property type="entry name" value="ABC_TM1"/>
    <property type="match status" value="1"/>
</dbReference>
<dbReference type="SUPFAM" id="SSF161098">
    <property type="entry name" value="MetI-like"/>
    <property type="match status" value="1"/>
</dbReference>
<dbReference type="NCBIfam" id="NF011690">
    <property type="entry name" value="PRK15110.1"/>
    <property type="match status" value="1"/>
</dbReference>